<dbReference type="GO" id="GO:0003886">
    <property type="term" value="F:DNA (cytosine-5-)-methyltransferase activity"/>
    <property type="evidence" value="ECO:0007669"/>
    <property type="project" value="UniProtKB-EC"/>
</dbReference>
<dbReference type="AlphaFoldDB" id="A0A7Y7U703"/>
<dbReference type="Gene3D" id="3.40.50.150">
    <property type="entry name" value="Vaccinia Virus protein VP39"/>
    <property type="match status" value="1"/>
</dbReference>
<dbReference type="InterPro" id="IPR001525">
    <property type="entry name" value="C5_MeTfrase"/>
</dbReference>
<keyword evidence="2 5" id="KW-0808">Transferase</keyword>
<accession>A0A7Y7U703</accession>
<proteinExistence type="predicted"/>
<dbReference type="SUPFAM" id="SSF53335">
    <property type="entry name" value="S-adenosyl-L-methionine-dependent methyltransferases"/>
    <property type="match status" value="1"/>
</dbReference>
<dbReference type="GO" id="GO:0032259">
    <property type="term" value="P:methylation"/>
    <property type="evidence" value="ECO:0007669"/>
    <property type="project" value="UniProtKB-KW"/>
</dbReference>
<name>A0A7Y7U703_9BACT</name>
<dbReference type="Proteomes" id="UP000565521">
    <property type="component" value="Unassembled WGS sequence"/>
</dbReference>
<feature type="non-terminal residue" evidence="5">
    <location>
        <position position="42"/>
    </location>
</feature>
<evidence type="ECO:0000256" key="2">
    <source>
        <dbReference type="ARBA" id="ARBA00022679"/>
    </source>
</evidence>
<dbReference type="Pfam" id="PF00145">
    <property type="entry name" value="DNA_methylase"/>
    <property type="match status" value="1"/>
</dbReference>
<evidence type="ECO:0000256" key="3">
    <source>
        <dbReference type="ARBA" id="ARBA00022747"/>
    </source>
</evidence>
<comment type="catalytic activity">
    <reaction evidence="4">
        <text>a 2'-deoxycytidine in DNA + S-adenosyl-L-methionine = a 5-methyl-2'-deoxycytidine in DNA + S-adenosyl-L-homocysteine + H(+)</text>
        <dbReference type="Rhea" id="RHEA:13681"/>
        <dbReference type="Rhea" id="RHEA-COMP:11369"/>
        <dbReference type="Rhea" id="RHEA-COMP:11370"/>
        <dbReference type="ChEBI" id="CHEBI:15378"/>
        <dbReference type="ChEBI" id="CHEBI:57856"/>
        <dbReference type="ChEBI" id="CHEBI:59789"/>
        <dbReference type="ChEBI" id="CHEBI:85452"/>
        <dbReference type="ChEBI" id="CHEBI:85454"/>
        <dbReference type="EC" id="2.1.1.37"/>
    </reaction>
</comment>
<keyword evidence="3" id="KW-0680">Restriction system</keyword>
<dbReference type="GO" id="GO:0009307">
    <property type="term" value="P:DNA restriction-modification system"/>
    <property type="evidence" value="ECO:0007669"/>
    <property type="project" value="UniProtKB-KW"/>
</dbReference>
<evidence type="ECO:0000313" key="5">
    <source>
        <dbReference type="EMBL" id="NVO32937.1"/>
    </source>
</evidence>
<keyword evidence="6" id="KW-1185">Reference proteome</keyword>
<sequence length="42" mass="4711">MVHASLFTGIGGFDLAAEWMGWTNSFQCEIDPFCQKVLAKNF</sequence>
<protein>
    <submittedName>
        <fullName evidence="5">DNA cytosine methyltransferase</fullName>
    </submittedName>
</protein>
<gene>
    <name evidence="5" type="ORF">HW554_17110</name>
</gene>
<evidence type="ECO:0000256" key="4">
    <source>
        <dbReference type="ARBA" id="ARBA00047422"/>
    </source>
</evidence>
<comment type="caution">
    <text evidence="5">The sequence shown here is derived from an EMBL/GenBank/DDBJ whole genome shotgun (WGS) entry which is preliminary data.</text>
</comment>
<evidence type="ECO:0000313" key="6">
    <source>
        <dbReference type="Proteomes" id="UP000565521"/>
    </source>
</evidence>
<dbReference type="InterPro" id="IPR029063">
    <property type="entry name" value="SAM-dependent_MTases_sf"/>
</dbReference>
<reference evidence="5 6" key="1">
    <citation type="submission" date="2020-05" db="EMBL/GenBank/DDBJ databases">
        <title>Hymenobacter terrestris sp. nov. and Hymenobacter lapidiphilus sp. nov., isolated from regoliths in Antarctica.</title>
        <authorList>
            <person name="Sedlacek I."/>
            <person name="Pantucek R."/>
            <person name="Zeman M."/>
            <person name="Holochova P."/>
            <person name="Kralova S."/>
            <person name="Stankova E."/>
            <person name="Sedo O."/>
            <person name="Micenkova L."/>
            <person name="Svec P."/>
            <person name="Gupta V."/>
            <person name="Sood U."/>
            <person name="Korpole U.S."/>
            <person name="Lal R."/>
        </authorList>
    </citation>
    <scope>NUCLEOTIDE SEQUENCE [LARGE SCALE GENOMIC DNA]</scope>
    <source>
        <strain evidence="5 6">P5342</strain>
    </source>
</reference>
<dbReference type="EMBL" id="JABKAU010000041">
    <property type="protein sequence ID" value="NVO32937.1"/>
    <property type="molecule type" value="Genomic_DNA"/>
</dbReference>
<keyword evidence="1 5" id="KW-0489">Methyltransferase</keyword>
<dbReference type="RefSeq" id="WP_176909792.1">
    <property type="nucleotide sequence ID" value="NZ_JABKAU010000041.1"/>
</dbReference>
<organism evidence="5 6">
    <name type="scientific">Hymenobacter lapidiphilus</name>
    <dbReference type="NCBI Taxonomy" id="2608003"/>
    <lineage>
        <taxon>Bacteria</taxon>
        <taxon>Pseudomonadati</taxon>
        <taxon>Bacteroidota</taxon>
        <taxon>Cytophagia</taxon>
        <taxon>Cytophagales</taxon>
        <taxon>Hymenobacteraceae</taxon>
        <taxon>Hymenobacter</taxon>
    </lineage>
</organism>
<evidence type="ECO:0000256" key="1">
    <source>
        <dbReference type="ARBA" id="ARBA00022603"/>
    </source>
</evidence>